<feature type="region of interest" description="Disordered" evidence="1">
    <location>
        <begin position="237"/>
        <end position="273"/>
    </location>
</feature>
<dbReference type="EMBL" id="CAOQHR010000001">
    <property type="protein sequence ID" value="CAI6267178.1"/>
    <property type="molecule type" value="Genomic_DNA"/>
</dbReference>
<feature type="compositionally biased region" description="Polar residues" evidence="1">
    <location>
        <begin position="237"/>
        <end position="252"/>
    </location>
</feature>
<evidence type="ECO:0000313" key="2">
    <source>
        <dbReference type="EMBL" id="CAI6267178.1"/>
    </source>
</evidence>
<keyword evidence="3" id="KW-1185">Reference proteome</keyword>
<organism evidence="2 3">
    <name type="scientific">Periconia digitata</name>
    <dbReference type="NCBI Taxonomy" id="1303443"/>
    <lineage>
        <taxon>Eukaryota</taxon>
        <taxon>Fungi</taxon>
        <taxon>Dikarya</taxon>
        <taxon>Ascomycota</taxon>
        <taxon>Pezizomycotina</taxon>
        <taxon>Dothideomycetes</taxon>
        <taxon>Pleosporomycetidae</taxon>
        <taxon>Pleosporales</taxon>
        <taxon>Massarineae</taxon>
        <taxon>Periconiaceae</taxon>
        <taxon>Periconia</taxon>
    </lineage>
</organism>
<dbReference type="OrthoDB" id="4770059at2759"/>
<evidence type="ECO:0000313" key="3">
    <source>
        <dbReference type="Proteomes" id="UP001152607"/>
    </source>
</evidence>
<proteinExistence type="predicted"/>
<gene>
    <name evidence="2" type="ORF">PDIGIT_LOCUS1581</name>
</gene>
<sequence>MATITKTFTPPPADAYSFTSPRSVGSTDMTTKWHTANEHAITTQYKYNDESTQKWLLANLAGDSRTYAMQWGGSALSPYAVDPSWQSCQPDGSRFHHYSPGVCPEGHTLAQYTVYRVQTMSDQSLSTYWGGDCCKTGMYPYPDSQSLFSEPGLCISAISEPLVVRAPDPSDISPPATGIPAPFSYNRTSVTATNGFAISQGLSVLWAETDFPNFPPAYASSLAQALHLTLNFSTSTADAGSNPSNAGTSPYPTATHKKTQDMYGFYEESADPK</sequence>
<dbReference type="Proteomes" id="UP001152607">
    <property type="component" value="Unassembled WGS sequence"/>
</dbReference>
<protein>
    <submittedName>
        <fullName evidence="2">Uncharacterized protein</fullName>
    </submittedName>
</protein>
<name>A0A9W4U5J0_9PLEO</name>
<accession>A0A9W4U5J0</accession>
<evidence type="ECO:0000256" key="1">
    <source>
        <dbReference type="SAM" id="MobiDB-lite"/>
    </source>
</evidence>
<comment type="caution">
    <text evidence="2">The sequence shown here is derived from an EMBL/GenBank/DDBJ whole genome shotgun (WGS) entry which is preliminary data.</text>
</comment>
<dbReference type="AlphaFoldDB" id="A0A9W4U5J0"/>
<reference evidence="2" key="1">
    <citation type="submission" date="2023-01" db="EMBL/GenBank/DDBJ databases">
        <authorList>
            <person name="Van Ghelder C."/>
            <person name="Rancurel C."/>
        </authorList>
    </citation>
    <scope>NUCLEOTIDE SEQUENCE</scope>
    <source>
        <strain evidence="2">CNCM I-4278</strain>
    </source>
</reference>